<dbReference type="SUPFAM" id="SSF51695">
    <property type="entry name" value="PLC-like phosphodiesterases"/>
    <property type="match status" value="1"/>
</dbReference>
<dbReference type="InterPro" id="IPR017946">
    <property type="entry name" value="PLC-like_Pdiesterase_TIM-brl"/>
</dbReference>
<dbReference type="OrthoDB" id="1058301at2759"/>
<dbReference type="InterPro" id="IPR030395">
    <property type="entry name" value="GP_PDE_dom"/>
</dbReference>
<name>A0A0H2STM8_9AGAM</name>
<reference evidence="2 3" key="1">
    <citation type="submission" date="2015-04" db="EMBL/GenBank/DDBJ databases">
        <title>Complete genome sequence of Schizopora paradoxa KUC8140, a cosmopolitan wood degrader in East Asia.</title>
        <authorList>
            <consortium name="DOE Joint Genome Institute"/>
            <person name="Min B."/>
            <person name="Park H."/>
            <person name="Jang Y."/>
            <person name="Kim J.-J."/>
            <person name="Kim K.H."/>
            <person name="Pangilinan J."/>
            <person name="Lipzen A."/>
            <person name="Riley R."/>
            <person name="Grigoriev I.V."/>
            <person name="Spatafora J.W."/>
            <person name="Choi I.-G."/>
        </authorList>
    </citation>
    <scope>NUCLEOTIDE SEQUENCE [LARGE SCALE GENOMIC DNA]</scope>
    <source>
        <strain evidence="2 3">KUC8140</strain>
    </source>
</reference>
<accession>A0A0H2STM8</accession>
<proteinExistence type="predicted"/>
<keyword evidence="3" id="KW-1185">Reference proteome</keyword>
<dbReference type="STRING" id="27342.A0A0H2STM8"/>
<dbReference type="PANTHER" id="PTHR46211">
    <property type="entry name" value="GLYCEROPHOSPHORYL DIESTER PHOSPHODIESTERASE"/>
    <property type="match status" value="1"/>
</dbReference>
<dbReference type="InParanoid" id="A0A0H2STM8"/>
<evidence type="ECO:0000313" key="2">
    <source>
        <dbReference type="EMBL" id="KLO20471.1"/>
    </source>
</evidence>
<dbReference type="PANTHER" id="PTHR46211:SF14">
    <property type="entry name" value="GLYCEROPHOSPHODIESTER PHOSPHODIESTERASE"/>
    <property type="match status" value="1"/>
</dbReference>
<organism evidence="2 3">
    <name type="scientific">Schizopora paradoxa</name>
    <dbReference type="NCBI Taxonomy" id="27342"/>
    <lineage>
        <taxon>Eukaryota</taxon>
        <taxon>Fungi</taxon>
        <taxon>Dikarya</taxon>
        <taxon>Basidiomycota</taxon>
        <taxon>Agaricomycotina</taxon>
        <taxon>Agaricomycetes</taxon>
        <taxon>Hymenochaetales</taxon>
        <taxon>Schizoporaceae</taxon>
        <taxon>Schizopora</taxon>
    </lineage>
</organism>
<protein>
    <submittedName>
        <fullName evidence="2">PLC-like phosphodiesterase</fullName>
    </submittedName>
</protein>
<evidence type="ECO:0000313" key="3">
    <source>
        <dbReference type="Proteomes" id="UP000053477"/>
    </source>
</evidence>
<evidence type="ECO:0000259" key="1">
    <source>
        <dbReference type="PROSITE" id="PS51704"/>
    </source>
</evidence>
<dbReference type="AlphaFoldDB" id="A0A0H2STM8"/>
<dbReference type="EMBL" id="KQ085882">
    <property type="protein sequence ID" value="KLO20471.1"/>
    <property type="molecule type" value="Genomic_DNA"/>
</dbReference>
<dbReference type="GO" id="GO:0006629">
    <property type="term" value="P:lipid metabolic process"/>
    <property type="evidence" value="ECO:0007669"/>
    <property type="project" value="InterPro"/>
</dbReference>
<dbReference type="GO" id="GO:0008081">
    <property type="term" value="F:phosphoric diester hydrolase activity"/>
    <property type="evidence" value="ECO:0007669"/>
    <property type="project" value="InterPro"/>
</dbReference>
<gene>
    <name evidence="2" type="ORF">SCHPADRAFT_841580</name>
</gene>
<dbReference type="PROSITE" id="PS51704">
    <property type="entry name" value="GP_PDE"/>
    <property type="match status" value="1"/>
</dbReference>
<dbReference type="Pfam" id="PF03009">
    <property type="entry name" value="GDPD"/>
    <property type="match status" value="1"/>
</dbReference>
<feature type="domain" description="GP-PDE" evidence="1">
    <location>
        <begin position="43"/>
        <end position="361"/>
    </location>
</feature>
<dbReference type="Proteomes" id="UP000053477">
    <property type="component" value="Unassembled WGS sequence"/>
</dbReference>
<dbReference type="Gene3D" id="3.20.20.190">
    <property type="entry name" value="Phosphatidylinositol (PI) phosphodiesterase"/>
    <property type="match status" value="1"/>
</dbReference>
<sequence>MTVIEIVTMVFFSVQQIMAPATQQVLRATALGPGSKSGHTQFFDVQAHRGGRGSTVENLLPSFAWALIDGATTLELDNGVTKDGVVVVWHDEEIQARKCQDTVPAFPGDPDFPYVGKNIANLTLAQLKTLDCGSKRQDEYPEQLTYPGTRISTLQEMFDFVGCTDPKHQILWNIESKIDAVHPNKTTSVEEFVDRQYEVFAGSAYKRFITYQSFDWRTLVEMKKRDPTITISALVDDETSYIPDGSLSPWLAGLNPFNPSTPEERALLNASTPSERVAQAARLIGANILSPSAESYVSPTSDPNLDGFSWFTTPGMVREARKLGLEVKPWTVNRLNIVDRLVEWGVDGIITDYPSVVRRWAQQRGLPVAPKYPKQRVLACLEQHMKRN</sequence>